<organism evidence="1 2">
    <name type="scientific">Ilumatobacter coccineus</name>
    <dbReference type="NCBI Taxonomy" id="467094"/>
    <lineage>
        <taxon>Bacteria</taxon>
        <taxon>Bacillati</taxon>
        <taxon>Actinomycetota</taxon>
        <taxon>Acidimicrobiia</taxon>
        <taxon>Acidimicrobiales</taxon>
        <taxon>Ilumatobacteraceae</taxon>
        <taxon>Ilumatobacter</taxon>
    </lineage>
</organism>
<dbReference type="Proteomes" id="UP000230914">
    <property type="component" value="Unassembled WGS sequence"/>
</dbReference>
<dbReference type="EMBL" id="PDSL01000047">
    <property type="protein sequence ID" value="PIE32502.1"/>
    <property type="molecule type" value="Genomic_DNA"/>
</dbReference>
<evidence type="ECO:0008006" key="3">
    <source>
        <dbReference type="Google" id="ProtNLM"/>
    </source>
</evidence>
<gene>
    <name evidence="1" type="ORF">CSA55_03245</name>
</gene>
<protein>
    <recommendedName>
        <fullName evidence="3">RadC-like JAB domain-containing protein</fullName>
    </recommendedName>
</protein>
<proteinExistence type="predicted"/>
<evidence type="ECO:0000313" key="1">
    <source>
        <dbReference type="EMBL" id="PIE32502.1"/>
    </source>
</evidence>
<reference evidence="1 2" key="1">
    <citation type="submission" date="2017-10" db="EMBL/GenBank/DDBJ databases">
        <title>Novel microbial diversity and functional potential in the marine mammal oral microbiome.</title>
        <authorList>
            <person name="Dudek N.K."/>
            <person name="Sun C.L."/>
            <person name="Burstein D."/>
            <person name="Kantor R.S."/>
            <person name="Aliaga Goltsman D.S."/>
            <person name="Bik E.M."/>
            <person name="Thomas B.C."/>
            <person name="Banfield J.F."/>
            <person name="Relman D.A."/>
        </authorList>
    </citation>
    <scope>NUCLEOTIDE SEQUENCE [LARGE SCALE GENOMIC DNA]</scope>
    <source>
        <strain evidence="1">DOLJORAL78_61_10</strain>
    </source>
</reference>
<evidence type="ECO:0000313" key="2">
    <source>
        <dbReference type="Proteomes" id="UP000230914"/>
    </source>
</evidence>
<name>A0A2G6KC05_9ACTN</name>
<accession>A0A2G6KC05</accession>
<sequence>MVPAFCRVPQAAVDRIDTPRVAWAACALARSVPPRSETIILFLDHDRRGRGLAVVSGTREPSDVVDVAEFAIHSVVASDELDALVIASVRPSGEILGDDIDRWLEMSHVADAHGVTLVEWFVAGESVWCPRDLLGERPRW</sequence>
<dbReference type="AlphaFoldDB" id="A0A2G6KC05"/>
<comment type="caution">
    <text evidence="1">The sequence shown here is derived from an EMBL/GenBank/DDBJ whole genome shotgun (WGS) entry which is preliminary data.</text>
</comment>